<dbReference type="AlphaFoldDB" id="A0A2M7T8G8"/>
<protein>
    <submittedName>
        <fullName evidence="1">Flagellar hook-associated protein FlgL</fullName>
    </submittedName>
</protein>
<evidence type="ECO:0000313" key="1">
    <source>
        <dbReference type="EMBL" id="PIZ39625.1"/>
    </source>
</evidence>
<gene>
    <name evidence="1" type="primary">flgL</name>
    <name evidence="1" type="ORF">COY37_04710</name>
</gene>
<comment type="caution">
    <text evidence="1">The sequence shown here is derived from an EMBL/GenBank/DDBJ whole genome shotgun (WGS) entry which is preliminary data.</text>
</comment>
<reference evidence="2" key="1">
    <citation type="submission" date="2017-09" db="EMBL/GenBank/DDBJ databases">
        <title>Depth-based differentiation of microbial function through sediment-hosted aquifers and enrichment of novel symbionts in the deep terrestrial subsurface.</title>
        <authorList>
            <person name="Probst A.J."/>
            <person name="Ladd B."/>
            <person name="Jarett J.K."/>
            <person name="Geller-Mcgrath D.E."/>
            <person name="Sieber C.M.K."/>
            <person name="Emerson J.B."/>
            <person name="Anantharaman K."/>
            <person name="Thomas B.C."/>
            <person name="Malmstrom R."/>
            <person name="Stieglmeier M."/>
            <person name="Klingl A."/>
            <person name="Woyke T."/>
            <person name="Ryan C.M."/>
            <person name="Banfield J.F."/>
        </authorList>
    </citation>
    <scope>NUCLEOTIDE SEQUENCE [LARGE SCALE GENOMIC DNA]</scope>
</reference>
<keyword evidence="1" id="KW-0969">Cilium</keyword>
<dbReference type="EMBL" id="PFNG01000114">
    <property type="protein sequence ID" value="PIZ39625.1"/>
    <property type="molecule type" value="Genomic_DNA"/>
</dbReference>
<accession>A0A2M7T8G8</accession>
<evidence type="ECO:0000313" key="2">
    <source>
        <dbReference type="Proteomes" id="UP000230956"/>
    </source>
</evidence>
<proteinExistence type="predicted"/>
<dbReference type="SUPFAM" id="SSF64518">
    <property type="entry name" value="Phase 1 flagellin"/>
    <property type="match status" value="1"/>
</dbReference>
<feature type="non-terminal residue" evidence="1">
    <location>
        <position position="1"/>
    </location>
</feature>
<name>A0A2M7T8G8_9ACTN</name>
<dbReference type="Proteomes" id="UP000230956">
    <property type="component" value="Unassembled WGS sequence"/>
</dbReference>
<keyword evidence="1" id="KW-0966">Cell projection</keyword>
<dbReference type="Gene3D" id="1.20.1330.10">
    <property type="entry name" value="f41 fragment of flagellin, N-terminal domain"/>
    <property type="match status" value="1"/>
</dbReference>
<organism evidence="1 2">
    <name type="scientific">Candidatus Aquicultor secundus</name>
    <dbReference type="NCBI Taxonomy" id="1973895"/>
    <lineage>
        <taxon>Bacteria</taxon>
        <taxon>Bacillati</taxon>
        <taxon>Actinomycetota</taxon>
        <taxon>Candidatus Aquicultoria</taxon>
        <taxon>Candidatus Aquicultorales</taxon>
        <taxon>Candidatus Aquicultoraceae</taxon>
        <taxon>Candidatus Aquicultor</taxon>
    </lineage>
</organism>
<sequence>KLGLTKALSGVEDADLAEVITRLKMDENVYQAALMAGSTALQKSLIDFLR</sequence>
<keyword evidence="1" id="KW-0282">Flagellum</keyword>